<evidence type="ECO:0000256" key="1">
    <source>
        <dbReference type="SAM" id="Coils"/>
    </source>
</evidence>
<keyword evidence="3" id="KW-1185">Reference proteome</keyword>
<evidence type="ECO:0000313" key="2">
    <source>
        <dbReference type="EMBL" id="MBU5675828.1"/>
    </source>
</evidence>
<keyword evidence="1" id="KW-0175">Coiled coil</keyword>
<organism evidence="2 3">
    <name type="scientific">Alkaliphilus flagellatus</name>
    <dbReference type="NCBI Taxonomy" id="2841507"/>
    <lineage>
        <taxon>Bacteria</taxon>
        <taxon>Bacillati</taxon>
        <taxon>Bacillota</taxon>
        <taxon>Clostridia</taxon>
        <taxon>Peptostreptococcales</taxon>
        <taxon>Natronincolaceae</taxon>
        <taxon>Alkaliphilus</taxon>
    </lineage>
</organism>
<name>A0ABS6G0D6_9FIRM</name>
<feature type="coiled-coil region" evidence="1">
    <location>
        <begin position="2"/>
        <end position="29"/>
    </location>
</feature>
<feature type="coiled-coil region" evidence="1">
    <location>
        <begin position="135"/>
        <end position="162"/>
    </location>
</feature>
<comment type="caution">
    <text evidence="2">The sequence shown here is derived from an EMBL/GenBank/DDBJ whole genome shotgun (WGS) entry which is preliminary data.</text>
</comment>
<protein>
    <submittedName>
        <fullName evidence="2">Uncharacterized protein</fullName>
    </submittedName>
</protein>
<dbReference type="EMBL" id="JAHLQK010000002">
    <property type="protein sequence ID" value="MBU5675828.1"/>
    <property type="molecule type" value="Genomic_DNA"/>
</dbReference>
<sequence>MLEDLNRKIHDLESNIKEIKEAIAAGNSAQIALEKVIKSLESAKGWGIWDMFGGGFLVTAAKHSKLDKAKEQAQHAQRMLSVFNRELSDINLPTDINIEIGSFVTFADYFLDGLMADWFVQGKIRDSLDKAKDTYNRVNSILSTLQSRLKELNKELDMLKKK</sequence>
<proteinExistence type="predicted"/>
<dbReference type="Proteomes" id="UP000779508">
    <property type="component" value="Unassembled WGS sequence"/>
</dbReference>
<evidence type="ECO:0000313" key="3">
    <source>
        <dbReference type="Proteomes" id="UP000779508"/>
    </source>
</evidence>
<gene>
    <name evidence="2" type="ORF">KQI88_05310</name>
</gene>
<dbReference type="RefSeq" id="WP_216415323.1">
    <property type="nucleotide sequence ID" value="NZ_JAHLQK010000002.1"/>
</dbReference>
<reference evidence="2 3" key="1">
    <citation type="submission" date="2021-06" db="EMBL/GenBank/DDBJ databases">
        <authorList>
            <person name="Sun Q."/>
            <person name="Li D."/>
        </authorList>
    </citation>
    <scope>NUCLEOTIDE SEQUENCE [LARGE SCALE GENOMIC DNA]</scope>
    <source>
        <strain evidence="2 3">MSJ-5</strain>
    </source>
</reference>
<accession>A0ABS6G0D6</accession>